<comment type="cofactor">
    <cofactor evidence="1 7">
        <name>heme</name>
        <dbReference type="ChEBI" id="CHEBI:30413"/>
    </cofactor>
</comment>
<evidence type="ECO:0000256" key="7">
    <source>
        <dbReference type="PIRSR" id="PIRSR602403-1"/>
    </source>
</evidence>
<dbReference type="PANTHER" id="PTHR24305:SF222">
    <property type="entry name" value="CYTOCHROME P450 MONOOXYGENASE STCS"/>
    <property type="match status" value="1"/>
</dbReference>
<comment type="similarity">
    <text evidence="2">Belongs to the cytochrome P450 family.</text>
</comment>
<evidence type="ECO:0000313" key="9">
    <source>
        <dbReference type="Proteomes" id="UP001174936"/>
    </source>
</evidence>
<dbReference type="SUPFAM" id="SSF48264">
    <property type="entry name" value="Cytochrome P450"/>
    <property type="match status" value="1"/>
</dbReference>
<dbReference type="InterPro" id="IPR050121">
    <property type="entry name" value="Cytochrome_P450_monoxygenase"/>
</dbReference>
<dbReference type="Pfam" id="PF00067">
    <property type="entry name" value="p450"/>
    <property type="match status" value="1"/>
</dbReference>
<sequence>MGPNVIAAVNGPLWKSLHHMMGPSFSPVTVKAQIPTIVEHATVFHEKLRQAVETGKPFSLVDLTTSDVISAMVLGFSLQAQNNGCSPLLEDYKTLFSLAQPYMDAWNPLTKFKLWRTMRGARKRTDAYVHKELQSKYRLYRGSDAVPTRKTARSVLDRMVVQKIEETGDAAPYLDQAFLKLVTPNLNGLLAGGQGTTADALTYTYLLLSLHPAILSRLRSEHASLFPPTLTDTTTHMLSHPHLTSSSSLPYTTAILKETLRLFPAGFTPREAPPDTSHLHFNGTSYPVAGKMVIPNQHALHFDSTHFLPDRSLEEYEPKAHRFTWRPFERGLRSCIRQEMAMEEMRTALVLTVRWFDLEPDLEGVKGKGEGKVRFSDLDEVVGDAAWQEMGLGASPRGEVWMRGWYRGELGGDGGEVGDGEE</sequence>
<dbReference type="GO" id="GO:0005506">
    <property type="term" value="F:iron ion binding"/>
    <property type="evidence" value="ECO:0007669"/>
    <property type="project" value="InterPro"/>
</dbReference>
<gene>
    <name evidence="8" type="ORF">B0T16DRAFT_491102</name>
</gene>
<evidence type="ECO:0000256" key="2">
    <source>
        <dbReference type="ARBA" id="ARBA00010617"/>
    </source>
</evidence>
<evidence type="ECO:0000256" key="4">
    <source>
        <dbReference type="ARBA" id="ARBA00022723"/>
    </source>
</evidence>
<evidence type="ECO:0000256" key="5">
    <source>
        <dbReference type="ARBA" id="ARBA00023004"/>
    </source>
</evidence>
<accession>A0AA39YC06</accession>
<dbReference type="EMBL" id="JAULSV010000003">
    <property type="protein sequence ID" value="KAK0648270.1"/>
    <property type="molecule type" value="Genomic_DNA"/>
</dbReference>
<evidence type="ECO:0000313" key="8">
    <source>
        <dbReference type="EMBL" id="KAK0648270.1"/>
    </source>
</evidence>
<dbReference type="GO" id="GO:0004497">
    <property type="term" value="F:monooxygenase activity"/>
    <property type="evidence" value="ECO:0007669"/>
    <property type="project" value="UniProtKB-KW"/>
</dbReference>
<protein>
    <submittedName>
        <fullName evidence="8">Cytochrome P450</fullName>
    </submittedName>
</protein>
<dbReference type="PRINTS" id="PR00385">
    <property type="entry name" value="P450"/>
</dbReference>
<dbReference type="GO" id="GO:0020037">
    <property type="term" value="F:heme binding"/>
    <property type="evidence" value="ECO:0007669"/>
    <property type="project" value="InterPro"/>
</dbReference>
<evidence type="ECO:0000256" key="3">
    <source>
        <dbReference type="ARBA" id="ARBA00022617"/>
    </source>
</evidence>
<keyword evidence="5 7" id="KW-0408">Iron</keyword>
<proteinExistence type="inferred from homology"/>
<organism evidence="8 9">
    <name type="scientific">Cercophora newfieldiana</name>
    <dbReference type="NCBI Taxonomy" id="92897"/>
    <lineage>
        <taxon>Eukaryota</taxon>
        <taxon>Fungi</taxon>
        <taxon>Dikarya</taxon>
        <taxon>Ascomycota</taxon>
        <taxon>Pezizomycotina</taxon>
        <taxon>Sordariomycetes</taxon>
        <taxon>Sordariomycetidae</taxon>
        <taxon>Sordariales</taxon>
        <taxon>Lasiosphaeriaceae</taxon>
        <taxon>Cercophora</taxon>
    </lineage>
</organism>
<keyword evidence="4 7" id="KW-0479">Metal-binding</keyword>
<reference evidence="8" key="1">
    <citation type="submission" date="2023-06" db="EMBL/GenBank/DDBJ databases">
        <title>Genome-scale phylogeny and comparative genomics of the fungal order Sordariales.</title>
        <authorList>
            <consortium name="Lawrence Berkeley National Laboratory"/>
            <person name="Hensen N."/>
            <person name="Bonometti L."/>
            <person name="Westerberg I."/>
            <person name="Brannstrom I.O."/>
            <person name="Guillou S."/>
            <person name="Cros-Aarteil S."/>
            <person name="Calhoun S."/>
            <person name="Haridas S."/>
            <person name="Kuo A."/>
            <person name="Mondo S."/>
            <person name="Pangilinan J."/>
            <person name="Riley R."/>
            <person name="Labutti K."/>
            <person name="Andreopoulos B."/>
            <person name="Lipzen A."/>
            <person name="Chen C."/>
            <person name="Yanf M."/>
            <person name="Daum C."/>
            <person name="Ng V."/>
            <person name="Clum A."/>
            <person name="Steindorff A."/>
            <person name="Ohm R."/>
            <person name="Martin F."/>
            <person name="Silar P."/>
            <person name="Natvig D."/>
            <person name="Lalanne C."/>
            <person name="Gautier V."/>
            <person name="Ament-Velasquez S.L."/>
            <person name="Kruys A."/>
            <person name="Hutchinson M.I."/>
            <person name="Powell A.J."/>
            <person name="Barry K."/>
            <person name="Miller A.N."/>
            <person name="Grigoriev I.V."/>
            <person name="Debuchy R."/>
            <person name="Gladieux P."/>
            <person name="Thoren M.H."/>
            <person name="Johannesson H."/>
        </authorList>
    </citation>
    <scope>NUCLEOTIDE SEQUENCE</scope>
    <source>
        <strain evidence="8">SMH2532-1</strain>
    </source>
</reference>
<dbReference type="Proteomes" id="UP001174936">
    <property type="component" value="Unassembled WGS sequence"/>
</dbReference>
<keyword evidence="6" id="KW-0560">Oxidoreductase</keyword>
<keyword evidence="9" id="KW-1185">Reference proteome</keyword>
<keyword evidence="6" id="KW-0503">Monooxygenase</keyword>
<dbReference type="PANTHER" id="PTHR24305">
    <property type="entry name" value="CYTOCHROME P450"/>
    <property type="match status" value="1"/>
</dbReference>
<dbReference type="InterPro" id="IPR002403">
    <property type="entry name" value="Cyt_P450_E_grp-IV"/>
</dbReference>
<evidence type="ECO:0000256" key="6">
    <source>
        <dbReference type="ARBA" id="ARBA00023033"/>
    </source>
</evidence>
<keyword evidence="3 7" id="KW-0349">Heme</keyword>
<dbReference type="PRINTS" id="PR00465">
    <property type="entry name" value="EP450IV"/>
</dbReference>
<dbReference type="Gene3D" id="1.10.630.10">
    <property type="entry name" value="Cytochrome P450"/>
    <property type="match status" value="1"/>
</dbReference>
<evidence type="ECO:0000256" key="1">
    <source>
        <dbReference type="ARBA" id="ARBA00001971"/>
    </source>
</evidence>
<dbReference type="GO" id="GO:0016705">
    <property type="term" value="F:oxidoreductase activity, acting on paired donors, with incorporation or reduction of molecular oxygen"/>
    <property type="evidence" value="ECO:0007669"/>
    <property type="project" value="InterPro"/>
</dbReference>
<name>A0AA39YC06_9PEZI</name>
<comment type="caution">
    <text evidence="8">The sequence shown here is derived from an EMBL/GenBank/DDBJ whole genome shotgun (WGS) entry which is preliminary data.</text>
</comment>
<dbReference type="InterPro" id="IPR001128">
    <property type="entry name" value="Cyt_P450"/>
</dbReference>
<dbReference type="AlphaFoldDB" id="A0AA39YC06"/>
<feature type="binding site" description="axial binding residue" evidence="7">
    <location>
        <position position="335"/>
    </location>
    <ligand>
        <name>heme</name>
        <dbReference type="ChEBI" id="CHEBI:30413"/>
    </ligand>
    <ligandPart>
        <name>Fe</name>
        <dbReference type="ChEBI" id="CHEBI:18248"/>
    </ligandPart>
</feature>
<dbReference type="InterPro" id="IPR036396">
    <property type="entry name" value="Cyt_P450_sf"/>
</dbReference>